<organism evidence="1">
    <name type="scientific">marine sediment metagenome</name>
    <dbReference type="NCBI Taxonomy" id="412755"/>
    <lineage>
        <taxon>unclassified sequences</taxon>
        <taxon>metagenomes</taxon>
        <taxon>ecological metagenomes</taxon>
    </lineage>
</organism>
<accession>A0A0F9QI88</accession>
<protein>
    <recommendedName>
        <fullName evidence="2">DUF2793 domain-containing protein</fullName>
    </recommendedName>
</protein>
<name>A0A0F9QI88_9ZZZZ</name>
<comment type="caution">
    <text evidence="1">The sequence shown here is derived from an EMBL/GenBank/DDBJ whole genome shotgun (WGS) entry which is preliminary data.</text>
</comment>
<dbReference type="EMBL" id="LAZR01003984">
    <property type="protein sequence ID" value="KKN12866.1"/>
    <property type="molecule type" value="Genomic_DNA"/>
</dbReference>
<dbReference type="InterPro" id="IPR021251">
    <property type="entry name" value="DUF2793"/>
</dbReference>
<evidence type="ECO:0000313" key="1">
    <source>
        <dbReference type="EMBL" id="KKN12866.1"/>
    </source>
</evidence>
<proteinExistence type="predicted"/>
<sequence>MELSPNLSLPYVMPAQAQKHVTHNEAIDILDIAVQLMVESATVLDAPVAPAEGTRFVVPPAATGVWTGESGNIAIYSTGVWRFLPPANGMRAWVKDSALLYVYDQAEWAPLGALATGDLSPETVSINTSTDAANRLAVASSGSLFTHDGSDHRMVLNKAAMAETASLIFQTGFSGRAEFGLAGGDDFSVKVSPDGAIWREAMTLDRTTGRAAFPQGVQAPGQMLQVVSGRLTTGFTTTLDTPQATGLAISITPLAADSTMVVRASLVLGANFWSAAPRVGVYRDGVKVWPSGPGVFMQHQMLADTPSNSRLITHQAAIEFVDQPATASAVTYDIRLASSLAGVNVHLNIRDYDLLMRGESNMSVTEVAA</sequence>
<evidence type="ECO:0008006" key="2">
    <source>
        <dbReference type="Google" id="ProtNLM"/>
    </source>
</evidence>
<gene>
    <name evidence="1" type="ORF">LCGC14_1012230</name>
</gene>
<reference evidence="1" key="1">
    <citation type="journal article" date="2015" name="Nature">
        <title>Complex archaea that bridge the gap between prokaryotes and eukaryotes.</title>
        <authorList>
            <person name="Spang A."/>
            <person name="Saw J.H."/>
            <person name="Jorgensen S.L."/>
            <person name="Zaremba-Niedzwiedzka K."/>
            <person name="Martijn J."/>
            <person name="Lind A.E."/>
            <person name="van Eijk R."/>
            <person name="Schleper C."/>
            <person name="Guy L."/>
            <person name="Ettema T.J."/>
        </authorList>
    </citation>
    <scope>NUCLEOTIDE SEQUENCE</scope>
</reference>
<dbReference type="Pfam" id="PF10983">
    <property type="entry name" value="DUF2793"/>
    <property type="match status" value="1"/>
</dbReference>
<dbReference type="AlphaFoldDB" id="A0A0F9QI88"/>